<evidence type="ECO:0000259" key="2">
    <source>
        <dbReference type="Pfam" id="PF02036"/>
    </source>
</evidence>
<evidence type="ECO:0000256" key="1">
    <source>
        <dbReference type="SAM" id="Phobius"/>
    </source>
</evidence>
<feature type="transmembrane region" description="Helical" evidence="1">
    <location>
        <begin position="234"/>
        <end position="254"/>
    </location>
</feature>
<dbReference type="AlphaFoldDB" id="A0A2K9LTT1"/>
<keyword evidence="4" id="KW-1185">Reference proteome</keyword>
<accession>A0A2K9LTT1</accession>
<evidence type="ECO:0000313" key="3">
    <source>
        <dbReference type="EMBL" id="AUM14234.1"/>
    </source>
</evidence>
<sequence length="257" mass="28766">MAIASENEESMVRYLVMEVLEAAVNLALSHEPEAQERLQDHVGRVLRIKTTAPDWMVFVAVCEDGVQLFLEYEDTVDSRITLPTSLLTQYVLGSSADSVLEAEGVRVSGDLEFLNDMLHIALEFSIWSLAKRVLNGWLPEFEGFAGLIEALKNNDPAWIVRLEHLPQLANETLMAVRAQGELQQQQIREIEAIKQQLAADRRANRISTVIGFCLLVVAFLAHNGYLKVPQLESISMDTLVLVIISMVILIPRMISGR</sequence>
<keyword evidence="1" id="KW-0812">Transmembrane</keyword>
<evidence type="ECO:0000313" key="4">
    <source>
        <dbReference type="Proteomes" id="UP000235116"/>
    </source>
</evidence>
<dbReference type="Proteomes" id="UP000235116">
    <property type="component" value="Chromosome"/>
</dbReference>
<dbReference type="Pfam" id="PF02036">
    <property type="entry name" value="SCP2"/>
    <property type="match status" value="1"/>
</dbReference>
<feature type="transmembrane region" description="Helical" evidence="1">
    <location>
        <begin position="203"/>
        <end position="222"/>
    </location>
</feature>
<dbReference type="PANTHER" id="PTHR38693">
    <property type="entry name" value="UBIQUINONE BIOSYNTHESIS PROTEIN UBIJ"/>
    <property type="match status" value="1"/>
</dbReference>
<dbReference type="InterPro" id="IPR010815">
    <property type="entry name" value="DUF1418"/>
</dbReference>
<dbReference type="Pfam" id="PF07214">
    <property type="entry name" value="DUF1418"/>
    <property type="match status" value="1"/>
</dbReference>
<dbReference type="InterPro" id="IPR003033">
    <property type="entry name" value="SCP2_sterol-bd_dom"/>
</dbReference>
<keyword evidence="1" id="KW-0472">Membrane</keyword>
<name>A0A2K9LTT1_9GAMM</name>
<proteinExistence type="predicted"/>
<organism evidence="3 4">
    <name type="scientific">Ketobacter alkanivorans</name>
    <dbReference type="NCBI Taxonomy" id="1917421"/>
    <lineage>
        <taxon>Bacteria</taxon>
        <taxon>Pseudomonadati</taxon>
        <taxon>Pseudomonadota</taxon>
        <taxon>Gammaproteobacteria</taxon>
        <taxon>Pseudomonadales</taxon>
        <taxon>Ketobacteraceae</taxon>
        <taxon>Ketobacter</taxon>
    </lineage>
</organism>
<protein>
    <recommendedName>
        <fullName evidence="2">SCP2 domain-containing protein</fullName>
    </recommendedName>
</protein>
<dbReference type="KEGG" id="kak:Kalk_18185"/>
<dbReference type="InterPro" id="IPR038989">
    <property type="entry name" value="UbiJ"/>
</dbReference>
<keyword evidence="1" id="KW-1133">Transmembrane helix</keyword>
<dbReference type="EMBL" id="CP022684">
    <property type="protein sequence ID" value="AUM14234.1"/>
    <property type="molecule type" value="Genomic_DNA"/>
</dbReference>
<feature type="domain" description="SCP2" evidence="2">
    <location>
        <begin position="25"/>
        <end position="116"/>
    </location>
</feature>
<dbReference type="PANTHER" id="PTHR38693:SF1">
    <property type="entry name" value="UBIQUINONE BIOSYNTHESIS ACCESSORY FACTOR UBIJ"/>
    <property type="match status" value="1"/>
</dbReference>
<gene>
    <name evidence="3" type="ORF">Kalk_18185</name>
</gene>
<dbReference type="GO" id="GO:0006744">
    <property type="term" value="P:ubiquinone biosynthetic process"/>
    <property type="evidence" value="ECO:0007669"/>
    <property type="project" value="InterPro"/>
</dbReference>
<reference evidence="4" key="1">
    <citation type="submission" date="2017-08" db="EMBL/GenBank/DDBJ databases">
        <title>Direct submision.</title>
        <authorList>
            <person name="Kim S.-J."/>
            <person name="Rhee S.-K."/>
        </authorList>
    </citation>
    <scope>NUCLEOTIDE SEQUENCE [LARGE SCALE GENOMIC DNA]</scope>
    <source>
        <strain evidence="4">GI5</strain>
    </source>
</reference>